<gene>
    <name evidence="2" type="ORF">ACFFX0_19540</name>
</gene>
<dbReference type="EMBL" id="JBHMFI010000001">
    <property type="protein sequence ID" value="MFB9073271.1"/>
    <property type="molecule type" value="Genomic_DNA"/>
</dbReference>
<evidence type="ECO:0000256" key="1">
    <source>
        <dbReference type="SAM" id="MobiDB-lite"/>
    </source>
</evidence>
<accession>A0ABV5G2W3</accession>
<name>A0ABV5G2W3_9MICC</name>
<evidence type="ECO:0000313" key="3">
    <source>
        <dbReference type="Proteomes" id="UP001589575"/>
    </source>
</evidence>
<evidence type="ECO:0000313" key="2">
    <source>
        <dbReference type="EMBL" id="MFB9073271.1"/>
    </source>
</evidence>
<proteinExistence type="predicted"/>
<feature type="compositionally biased region" description="Low complexity" evidence="1">
    <location>
        <begin position="17"/>
        <end position="27"/>
    </location>
</feature>
<organism evidence="2 3">
    <name type="scientific">Citricoccus parietis</name>
    <dbReference type="NCBI Taxonomy" id="592307"/>
    <lineage>
        <taxon>Bacteria</taxon>
        <taxon>Bacillati</taxon>
        <taxon>Actinomycetota</taxon>
        <taxon>Actinomycetes</taxon>
        <taxon>Micrococcales</taxon>
        <taxon>Micrococcaceae</taxon>
        <taxon>Citricoccus</taxon>
    </lineage>
</organism>
<keyword evidence="3" id="KW-1185">Reference proteome</keyword>
<protein>
    <submittedName>
        <fullName evidence="2">Uncharacterized protein</fullName>
    </submittedName>
</protein>
<reference evidence="2 3" key="1">
    <citation type="submission" date="2024-09" db="EMBL/GenBank/DDBJ databases">
        <authorList>
            <person name="Sun Q."/>
            <person name="Mori K."/>
        </authorList>
    </citation>
    <scope>NUCLEOTIDE SEQUENCE [LARGE SCALE GENOMIC DNA]</scope>
    <source>
        <strain evidence="2 3">CCM 7609</strain>
    </source>
</reference>
<dbReference type="Proteomes" id="UP001589575">
    <property type="component" value="Unassembled WGS sequence"/>
</dbReference>
<feature type="region of interest" description="Disordered" evidence="1">
    <location>
        <begin position="1"/>
        <end position="83"/>
    </location>
</feature>
<sequence>MGMAPTRMGVRSSEPLPASVPADVASSPPDPPDGEPEPQAASPRVRVRIPTPAVSDRRRPRCERGRLGRRVSGGVCDGVSAGGVIEAPYDANHTRSNDRSACQA</sequence>
<comment type="caution">
    <text evidence="2">The sequence shown here is derived from an EMBL/GenBank/DDBJ whole genome shotgun (WGS) entry which is preliminary data.</text>
</comment>